<comment type="caution">
    <text evidence="16">The sequence shown here is derived from an EMBL/GenBank/DDBJ whole genome shotgun (WGS) entry which is preliminary data.</text>
</comment>
<accession>A0A553QKG1</accession>
<evidence type="ECO:0000256" key="5">
    <source>
        <dbReference type="ARBA" id="ARBA00022491"/>
    </source>
</evidence>
<evidence type="ECO:0000259" key="15">
    <source>
        <dbReference type="PROSITE" id="PS51843"/>
    </source>
</evidence>
<name>A0A553QKG1_9TELE</name>
<keyword evidence="17" id="KW-1185">Reference proteome</keyword>
<evidence type="ECO:0000256" key="7">
    <source>
        <dbReference type="ARBA" id="ARBA00022771"/>
    </source>
</evidence>
<feature type="compositionally biased region" description="Polar residues" evidence="14">
    <location>
        <begin position="36"/>
        <end position="47"/>
    </location>
</feature>
<dbReference type="GO" id="GO:0003677">
    <property type="term" value="F:DNA binding"/>
    <property type="evidence" value="ECO:0007669"/>
    <property type="project" value="UniProtKB-KW"/>
</dbReference>
<keyword evidence="8" id="KW-0862">Zinc</keyword>
<dbReference type="PROSITE" id="PS51843">
    <property type="entry name" value="NR_LBD"/>
    <property type="match status" value="1"/>
</dbReference>
<evidence type="ECO:0000256" key="12">
    <source>
        <dbReference type="ARBA" id="ARBA00023170"/>
    </source>
</evidence>
<keyword evidence="4" id="KW-0963">Cytoplasm</keyword>
<dbReference type="Proteomes" id="UP000316079">
    <property type="component" value="Unassembled WGS sequence"/>
</dbReference>
<gene>
    <name evidence="16" type="ORF">DNTS_026113</name>
</gene>
<comment type="subcellular location">
    <subcellularLocation>
        <location evidence="2">Cytoplasm</location>
    </subcellularLocation>
    <subcellularLocation>
        <location evidence="1">Nucleus</location>
    </subcellularLocation>
</comment>
<reference evidence="16 17" key="1">
    <citation type="journal article" date="2019" name="Sci. Data">
        <title>Hybrid genome assembly and annotation of Danionella translucida.</title>
        <authorList>
            <person name="Kadobianskyi M."/>
            <person name="Schulze L."/>
            <person name="Schuelke M."/>
            <person name="Judkewitz B."/>
        </authorList>
    </citation>
    <scope>NUCLEOTIDE SEQUENCE [LARGE SCALE GENOMIC DNA]</scope>
    <source>
        <strain evidence="16 17">Bolton</strain>
    </source>
</reference>
<dbReference type="SMART" id="SM00430">
    <property type="entry name" value="HOLI"/>
    <property type="match status" value="1"/>
</dbReference>
<proteinExistence type="inferred from homology"/>
<evidence type="ECO:0000256" key="1">
    <source>
        <dbReference type="ARBA" id="ARBA00004123"/>
    </source>
</evidence>
<keyword evidence="7" id="KW-0863">Zinc-finger</keyword>
<keyword evidence="10" id="KW-0238">DNA-binding</keyword>
<evidence type="ECO:0000256" key="2">
    <source>
        <dbReference type="ARBA" id="ARBA00004496"/>
    </source>
</evidence>
<evidence type="ECO:0000256" key="8">
    <source>
        <dbReference type="ARBA" id="ARBA00022833"/>
    </source>
</evidence>
<evidence type="ECO:0000256" key="9">
    <source>
        <dbReference type="ARBA" id="ARBA00023015"/>
    </source>
</evidence>
<dbReference type="PRINTS" id="PR00398">
    <property type="entry name" value="STRDHORMONER"/>
</dbReference>
<evidence type="ECO:0000256" key="10">
    <source>
        <dbReference type="ARBA" id="ARBA00023125"/>
    </source>
</evidence>
<keyword evidence="6" id="KW-0479">Metal-binding</keyword>
<evidence type="ECO:0000256" key="14">
    <source>
        <dbReference type="SAM" id="MobiDB-lite"/>
    </source>
</evidence>
<dbReference type="GO" id="GO:0007623">
    <property type="term" value="P:circadian rhythm"/>
    <property type="evidence" value="ECO:0007669"/>
    <property type="project" value="TreeGrafter"/>
</dbReference>
<dbReference type="InterPro" id="IPR001723">
    <property type="entry name" value="Nuclear_hrmn_rcpt"/>
</dbReference>
<evidence type="ECO:0000256" key="6">
    <source>
        <dbReference type="ARBA" id="ARBA00022723"/>
    </source>
</evidence>
<keyword evidence="5" id="KW-0678">Repressor</keyword>
<evidence type="ECO:0000256" key="4">
    <source>
        <dbReference type="ARBA" id="ARBA00022490"/>
    </source>
</evidence>
<dbReference type="PANTHER" id="PTHR24081">
    <property type="entry name" value="NUCLEAR RECEPTOR SUBFAMILY 0 GROUP B"/>
    <property type="match status" value="1"/>
</dbReference>
<dbReference type="GO" id="GO:0008270">
    <property type="term" value="F:zinc ion binding"/>
    <property type="evidence" value="ECO:0007669"/>
    <property type="project" value="UniProtKB-KW"/>
</dbReference>
<dbReference type="Gene3D" id="1.10.565.10">
    <property type="entry name" value="Retinoid X Receptor"/>
    <property type="match status" value="1"/>
</dbReference>
<dbReference type="EMBL" id="SRMA01025844">
    <property type="protein sequence ID" value="TRY90481.1"/>
    <property type="molecule type" value="Genomic_DNA"/>
</dbReference>
<dbReference type="AlphaFoldDB" id="A0A553QKG1"/>
<evidence type="ECO:0000256" key="13">
    <source>
        <dbReference type="ARBA" id="ARBA00023242"/>
    </source>
</evidence>
<protein>
    <recommendedName>
        <fullName evidence="15">NR LBD domain-containing protein</fullName>
    </recommendedName>
</protein>
<dbReference type="STRING" id="623744.A0A553QKG1"/>
<organism evidence="16 17">
    <name type="scientific">Danionella cerebrum</name>
    <dbReference type="NCBI Taxonomy" id="2873325"/>
    <lineage>
        <taxon>Eukaryota</taxon>
        <taxon>Metazoa</taxon>
        <taxon>Chordata</taxon>
        <taxon>Craniata</taxon>
        <taxon>Vertebrata</taxon>
        <taxon>Euteleostomi</taxon>
        <taxon>Actinopterygii</taxon>
        <taxon>Neopterygii</taxon>
        <taxon>Teleostei</taxon>
        <taxon>Ostariophysi</taxon>
        <taxon>Cypriniformes</taxon>
        <taxon>Danionidae</taxon>
        <taxon>Danioninae</taxon>
        <taxon>Danionella</taxon>
    </lineage>
</organism>
<comment type="similarity">
    <text evidence="3">Belongs to the nuclear hormone receptor family. NR0 subfamily.</text>
</comment>
<dbReference type="GO" id="GO:0005634">
    <property type="term" value="C:nucleus"/>
    <property type="evidence" value="ECO:0007669"/>
    <property type="project" value="UniProtKB-SubCell"/>
</dbReference>
<dbReference type="PANTHER" id="PTHR24081:SF0">
    <property type="entry name" value="NUCLEAR RECEPTOR SUBFAMILY 0 GROUP B MEMBER 2"/>
    <property type="match status" value="1"/>
</dbReference>
<dbReference type="SUPFAM" id="SSF48508">
    <property type="entry name" value="Nuclear receptor ligand-binding domain"/>
    <property type="match status" value="1"/>
</dbReference>
<dbReference type="InterPro" id="IPR035500">
    <property type="entry name" value="NHR-like_dom_sf"/>
</dbReference>
<dbReference type="GO" id="GO:0003714">
    <property type="term" value="F:transcription corepressor activity"/>
    <property type="evidence" value="ECO:0007669"/>
    <property type="project" value="TreeGrafter"/>
</dbReference>
<keyword evidence="9" id="KW-0805">Transcription regulation</keyword>
<keyword evidence="11" id="KW-0804">Transcription</keyword>
<dbReference type="InterPro" id="IPR033544">
    <property type="entry name" value="NR0B1/2"/>
</dbReference>
<evidence type="ECO:0000313" key="17">
    <source>
        <dbReference type="Proteomes" id="UP000316079"/>
    </source>
</evidence>
<sequence>MDCGCECSEPGQSNAILFNILSKNQPRSDPDAPGVSIQSHLSSKAPNQSCHCDKRIKVCLKTPKETRQEALDVLVKSIHFMKNLPAFQQLPVKDQYSLLKNCWAPLFILGLAQEQVEFAVNESPSSSMLKRILMKDDTLGCNEFHFKQEEMMVEDDEQPSLAAVNALKACLKKLWSLDLSNKEYAYLKGTVIFNPDVPGLKAALFVEGLQMEAQHALKEFLIPFYPGDRGRLARLLLSASSLKSISPNMIIKLFFRPITDQHELIPLLADMLFSR</sequence>
<feature type="domain" description="NR LBD" evidence="15">
    <location>
        <begin position="28"/>
        <end position="275"/>
    </location>
</feature>
<dbReference type="OrthoDB" id="9926883at2759"/>
<dbReference type="InterPro" id="IPR000536">
    <property type="entry name" value="Nucl_hrmn_rcpt_lig-bd"/>
</dbReference>
<keyword evidence="13" id="KW-0539">Nucleus</keyword>
<dbReference type="Pfam" id="PF00104">
    <property type="entry name" value="Hormone_recep"/>
    <property type="match status" value="1"/>
</dbReference>
<evidence type="ECO:0000313" key="16">
    <source>
        <dbReference type="EMBL" id="TRY90481.1"/>
    </source>
</evidence>
<evidence type="ECO:0000256" key="3">
    <source>
        <dbReference type="ARBA" id="ARBA00006647"/>
    </source>
</evidence>
<evidence type="ECO:0000256" key="11">
    <source>
        <dbReference type="ARBA" id="ARBA00023163"/>
    </source>
</evidence>
<dbReference type="GO" id="GO:0005737">
    <property type="term" value="C:cytoplasm"/>
    <property type="evidence" value="ECO:0007669"/>
    <property type="project" value="UniProtKB-SubCell"/>
</dbReference>
<feature type="region of interest" description="Disordered" evidence="14">
    <location>
        <begin position="26"/>
        <end position="47"/>
    </location>
</feature>
<keyword evidence="12" id="KW-0675">Receptor</keyword>
<dbReference type="GO" id="GO:0000122">
    <property type="term" value="P:negative regulation of transcription by RNA polymerase II"/>
    <property type="evidence" value="ECO:0007669"/>
    <property type="project" value="TreeGrafter"/>
</dbReference>